<protein>
    <submittedName>
        <fullName evidence="1">Uncharacterized protein</fullName>
    </submittedName>
</protein>
<dbReference type="EMBL" id="JACGWJ010001386">
    <property type="protein sequence ID" value="KAL0282718.1"/>
    <property type="molecule type" value="Genomic_DNA"/>
</dbReference>
<evidence type="ECO:0000313" key="1">
    <source>
        <dbReference type="EMBL" id="KAL0282718.1"/>
    </source>
</evidence>
<accession>A0AAW2ILR0</accession>
<name>A0AAW2ILR0_SESRA</name>
<dbReference type="AlphaFoldDB" id="A0AAW2ILR0"/>
<reference evidence="1" key="2">
    <citation type="journal article" date="2024" name="Plant">
        <title>Genomic evolution and insights into agronomic trait innovations of Sesamum species.</title>
        <authorList>
            <person name="Miao H."/>
            <person name="Wang L."/>
            <person name="Qu L."/>
            <person name="Liu H."/>
            <person name="Sun Y."/>
            <person name="Le M."/>
            <person name="Wang Q."/>
            <person name="Wei S."/>
            <person name="Zheng Y."/>
            <person name="Lin W."/>
            <person name="Duan Y."/>
            <person name="Cao H."/>
            <person name="Xiong S."/>
            <person name="Wang X."/>
            <person name="Wei L."/>
            <person name="Li C."/>
            <person name="Ma Q."/>
            <person name="Ju M."/>
            <person name="Zhao R."/>
            <person name="Li G."/>
            <person name="Mu C."/>
            <person name="Tian Q."/>
            <person name="Mei H."/>
            <person name="Zhang T."/>
            <person name="Gao T."/>
            <person name="Zhang H."/>
        </authorList>
    </citation>
    <scope>NUCLEOTIDE SEQUENCE</scope>
    <source>
        <strain evidence="1">G02</strain>
    </source>
</reference>
<comment type="caution">
    <text evidence="1">The sequence shown here is derived from an EMBL/GenBank/DDBJ whole genome shotgun (WGS) entry which is preliminary data.</text>
</comment>
<sequence length="166" mass="18141">MSKTDFKDRMPVWQRVNTVYTPLAVPITKTLMVVKGKSLLSRSRSYKDGPQSPESDKFCRFHNDYGTQLQSEKASGTGPYLKYETNRDKNIKNPNLGSPVKNICGPSITGKAEINDPSGKGVIRMIVGGPVGGDSHRAKKALIQEAYGASAREVMDVEPANDALLI</sequence>
<proteinExistence type="predicted"/>
<organism evidence="1">
    <name type="scientific">Sesamum radiatum</name>
    <name type="common">Black benniseed</name>
    <dbReference type="NCBI Taxonomy" id="300843"/>
    <lineage>
        <taxon>Eukaryota</taxon>
        <taxon>Viridiplantae</taxon>
        <taxon>Streptophyta</taxon>
        <taxon>Embryophyta</taxon>
        <taxon>Tracheophyta</taxon>
        <taxon>Spermatophyta</taxon>
        <taxon>Magnoliopsida</taxon>
        <taxon>eudicotyledons</taxon>
        <taxon>Gunneridae</taxon>
        <taxon>Pentapetalae</taxon>
        <taxon>asterids</taxon>
        <taxon>lamiids</taxon>
        <taxon>Lamiales</taxon>
        <taxon>Pedaliaceae</taxon>
        <taxon>Sesamum</taxon>
    </lineage>
</organism>
<reference evidence="1" key="1">
    <citation type="submission" date="2020-06" db="EMBL/GenBank/DDBJ databases">
        <authorList>
            <person name="Li T."/>
            <person name="Hu X."/>
            <person name="Zhang T."/>
            <person name="Song X."/>
            <person name="Zhang H."/>
            <person name="Dai N."/>
            <person name="Sheng W."/>
            <person name="Hou X."/>
            <person name="Wei L."/>
        </authorList>
    </citation>
    <scope>NUCLEOTIDE SEQUENCE</scope>
    <source>
        <strain evidence="1">G02</strain>
        <tissue evidence="1">Leaf</tissue>
    </source>
</reference>
<gene>
    <name evidence="1" type="ORF">Sradi_7253800</name>
</gene>